<proteinExistence type="predicted"/>
<reference evidence="1" key="1">
    <citation type="submission" date="2024-08" db="EMBL/GenBank/DDBJ databases">
        <title>Lentilactobacillus sp. nov., isolated from tree bark.</title>
        <authorList>
            <person name="Phuengjayaem S."/>
            <person name="Tanasupawat S."/>
        </authorList>
    </citation>
    <scope>NUCLEOTIDE SEQUENCE</scope>
    <source>
        <strain evidence="1">SPB1-3</strain>
    </source>
</reference>
<keyword evidence="1" id="KW-0548">Nucleotidyltransferase</keyword>
<name>A0ACD5DD94_9LACO</name>
<protein>
    <submittedName>
        <fullName evidence="1">DNA polymerase III subunit alpha</fullName>
        <ecNumber evidence="1">2.7.7.7</ecNumber>
    </submittedName>
</protein>
<accession>A0ACD5DD94</accession>
<organism evidence="1 2">
    <name type="scientific">Lentilactobacillus terminaliae</name>
    <dbReference type="NCBI Taxonomy" id="3003483"/>
    <lineage>
        <taxon>Bacteria</taxon>
        <taxon>Bacillati</taxon>
        <taxon>Bacillota</taxon>
        <taxon>Bacilli</taxon>
        <taxon>Lactobacillales</taxon>
        <taxon>Lactobacillaceae</taxon>
        <taxon>Lentilactobacillus</taxon>
    </lineage>
</organism>
<keyword evidence="1" id="KW-0808">Transferase</keyword>
<dbReference type="EMBL" id="CP168151">
    <property type="protein sequence ID" value="XFD38910.1"/>
    <property type="molecule type" value="Genomic_DNA"/>
</dbReference>
<evidence type="ECO:0000313" key="1">
    <source>
        <dbReference type="EMBL" id="XFD38910.1"/>
    </source>
</evidence>
<dbReference type="EC" id="2.7.7.7" evidence="1"/>
<dbReference type="Proteomes" id="UP001149860">
    <property type="component" value="Chromosome"/>
</dbReference>
<keyword evidence="2" id="KW-1185">Reference proteome</keyword>
<sequence length="1113" mass="124532">MSFVPIRIKTAFSLLKSPIRLTDLITQAKNLGYQSLGISDLNVMYAVPSFYNLCLQNGLKPIIGLTLEMPGVILTEQTYPLSLVAVNNEGYQNLLRISTLANTTEDANASQLVDMLSGVVIVLPALGEVSDLIVQGQQQQVSKLIASFRDMGVNANDIKLGVDFHQSTTVVDTLSKLAADNGIKMIADVKVDYLKPEDLFLSRVLNTIDDGTKIENVFEASRKRGEYFLRPAEEVEQQFIQKNLQSSLQELEQLVNNANVTIDVQDAKLPKFVTPNNQSSQDYLKMICEQGLQDRIDSDKIEDSRPYYARLQHELEVIHSMGFDDYFLIVEDVINFAHRTNIITGPGRGSAAGSLVAYVLRITDVDPIRYDLLFERFLNPERAQMPDIDLDIPDTKRDEVIQYVGNKYGHERVGQIITFGTLAAKQAIRDVGRTFGLSVTQQNQWSQAIPNALHISLRDAQTNSQRLQNLISDSSINAELFKVASQLEGLPRHYSTHAAGVVLSDDPLVNHVPLQDGNEGLLMSQYPKEYVETSGLLKMDFLGLRNLSILADILDLVSDNSGVKIDPSQIPLDDSDTIKLFADADTTGIFQFESNGIRNVLRKIAPTSFEDVALVNALYRPGPMDNIDEVVNRKHSQQPIDYIDDSLKNILMPTYGVIVYQEQVMLVASTLAGFSLGQADILRRAMSKKKIAEMEKMKVTFIDGAKQRGYSESVANRTFEYIEKFANYGFNKSHAFAYSKMAMELAYLKVHYPGEFFAALLRSVQNNDVKVKQYIADAKKRQITILPPSINDSQGNFVITDQQIRFGLSSIKGIRSDFVRAIMDERQVNGKFTSFQNFISRIDEKFRKIDSIEALIYSGCFDEFANNRAELIAAAPEFIDSINLSGNSLSLFKALEPKMPHLDDLPLTTKLTKENELLGAYLSGHPTERFQKLNQFVTITSIADLTKSMKNVSVLLYVTRVKTIRTKTGKQMAFISGNDTVGDLSVTVFPQLFSQIQSWLKKDLVLLINGNVEERDALELIANSVVPASNALSSFQRKQPKIWYLRLNDGVDKRAVFAIIKELANQANTSPVVVYDAKTEKVTKLESKLWLPSDDTIKEKLVDILGSDNVVYK</sequence>
<gene>
    <name evidence="1" type="primary">dnaE</name>
    <name evidence="1" type="ORF">O0236_005595</name>
</gene>
<evidence type="ECO:0000313" key="2">
    <source>
        <dbReference type="Proteomes" id="UP001149860"/>
    </source>
</evidence>